<name>A0A818WUG2_9BILA</name>
<feature type="compositionally biased region" description="Polar residues" evidence="1">
    <location>
        <begin position="162"/>
        <end position="189"/>
    </location>
</feature>
<feature type="region of interest" description="Disordered" evidence="1">
    <location>
        <begin position="162"/>
        <end position="190"/>
    </location>
</feature>
<sequence>MNIAFLYFSNPVEKDLDSFIQTFRSQRSQSKMTNSSRDTAFYSPPPSNVGYENSLNMNTTRPLGSLSQHDIQKMKYKIDLDKQLAEQKQRNTLEWETKLERDKKYAKQQAVFGRHDYSTPIKKQDLEQIVSQSTQPIPLLLRKPEQLSLHYQQLNVPNGINNLLQQSTDKNSSQYSPRTIQSSTSQNNVPDFHRLYGTTTYGNKSSSHVSSSTAQPVKGDAHDPFMSFDPNKEPQQVFNLIPQQNLYEPWGRPGAGAPLVHQHTGQKFTRYAGSLEEKLNTVGPLSLYRNQYYSESIDEQKRDAQIQQKRREEELMERRLNDGGTAGWIAQLEGGHYPLKFHKPTTQITRHNTGTQDTHSPEEIRTIRNDLAQQAEQRARLQQIARQEDNIADLQHTETQSGWWGKDGARATKTQPRRFNALNALHNSQSVRSTNSFNQTNPNDNKPSLPVRYYDTHFQYPKANFVSKHTNFYQLSDSNNT</sequence>
<feature type="region of interest" description="Disordered" evidence="1">
    <location>
        <begin position="25"/>
        <end position="48"/>
    </location>
</feature>
<dbReference type="EMBL" id="CAJOBB010000682">
    <property type="protein sequence ID" value="CAF3729763.1"/>
    <property type="molecule type" value="Genomic_DNA"/>
</dbReference>
<proteinExistence type="predicted"/>
<feature type="compositionally biased region" description="Polar residues" evidence="1">
    <location>
        <begin position="25"/>
        <end position="38"/>
    </location>
</feature>
<evidence type="ECO:0000313" key="3">
    <source>
        <dbReference type="Proteomes" id="UP000663868"/>
    </source>
</evidence>
<evidence type="ECO:0000256" key="1">
    <source>
        <dbReference type="SAM" id="MobiDB-lite"/>
    </source>
</evidence>
<evidence type="ECO:0000313" key="2">
    <source>
        <dbReference type="EMBL" id="CAF3729763.1"/>
    </source>
</evidence>
<gene>
    <name evidence="2" type="ORF">KXQ929_LOCUS12972</name>
</gene>
<organism evidence="2 3">
    <name type="scientific">Adineta steineri</name>
    <dbReference type="NCBI Taxonomy" id="433720"/>
    <lineage>
        <taxon>Eukaryota</taxon>
        <taxon>Metazoa</taxon>
        <taxon>Spiralia</taxon>
        <taxon>Gnathifera</taxon>
        <taxon>Rotifera</taxon>
        <taxon>Eurotatoria</taxon>
        <taxon>Bdelloidea</taxon>
        <taxon>Adinetida</taxon>
        <taxon>Adinetidae</taxon>
        <taxon>Adineta</taxon>
    </lineage>
</organism>
<comment type="caution">
    <text evidence="2">The sequence shown here is derived from an EMBL/GenBank/DDBJ whole genome shotgun (WGS) entry which is preliminary data.</text>
</comment>
<protein>
    <submittedName>
        <fullName evidence="2">Uncharacterized protein</fullName>
    </submittedName>
</protein>
<reference evidence="2" key="1">
    <citation type="submission" date="2021-02" db="EMBL/GenBank/DDBJ databases">
        <authorList>
            <person name="Nowell W R."/>
        </authorList>
    </citation>
    <scope>NUCLEOTIDE SEQUENCE</scope>
</reference>
<accession>A0A818WUG2</accession>
<feature type="compositionally biased region" description="Polar residues" evidence="1">
    <location>
        <begin position="430"/>
        <end position="446"/>
    </location>
</feature>
<feature type="region of interest" description="Disordered" evidence="1">
    <location>
        <begin position="430"/>
        <end position="450"/>
    </location>
</feature>
<dbReference type="AlphaFoldDB" id="A0A818WUG2"/>
<dbReference type="Proteomes" id="UP000663868">
    <property type="component" value="Unassembled WGS sequence"/>
</dbReference>